<comment type="caution">
    <text evidence="2">The sequence shown here is derived from an EMBL/GenBank/DDBJ whole genome shotgun (WGS) entry which is preliminary data.</text>
</comment>
<dbReference type="EMBL" id="BQNB010009393">
    <property type="protein sequence ID" value="GJS62903.1"/>
    <property type="molecule type" value="Genomic_DNA"/>
</dbReference>
<proteinExistence type="predicted"/>
<accession>A0ABQ4XD53</accession>
<keyword evidence="3" id="KW-1185">Reference proteome</keyword>
<feature type="compositionally biased region" description="Low complexity" evidence="1">
    <location>
        <begin position="160"/>
        <end position="172"/>
    </location>
</feature>
<evidence type="ECO:0000313" key="3">
    <source>
        <dbReference type="Proteomes" id="UP001151760"/>
    </source>
</evidence>
<evidence type="ECO:0000313" key="2">
    <source>
        <dbReference type="EMBL" id="GJS62903.1"/>
    </source>
</evidence>
<reference evidence="2" key="1">
    <citation type="journal article" date="2022" name="Int. J. Mol. Sci.">
        <title>Draft Genome of Tanacetum Coccineum: Genomic Comparison of Closely Related Tanacetum-Family Plants.</title>
        <authorList>
            <person name="Yamashiro T."/>
            <person name="Shiraishi A."/>
            <person name="Nakayama K."/>
            <person name="Satake H."/>
        </authorList>
    </citation>
    <scope>NUCLEOTIDE SEQUENCE</scope>
</reference>
<gene>
    <name evidence="2" type="ORF">Tco_0677467</name>
</gene>
<feature type="region of interest" description="Disordered" evidence="1">
    <location>
        <begin position="149"/>
        <end position="176"/>
    </location>
</feature>
<dbReference type="Pfam" id="PF08284">
    <property type="entry name" value="RVP_2"/>
    <property type="match status" value="1"/>
</dbReference>
<sequence>MIDYSLLLDRMPDEIFGRLDNAHDDRLLMSGQFNLLHRDRRSYARMARLMESEARASRETWTKIGDLPGCRPQDDSTARRGVADVLAERDATKIRNGKDSHDSRTGVRRQAPLACESVMASKPKTMQDVIEFTIELMDKKISTFAERQAENKRKFNDTSRNNQNQQQQNKRQNTGRAYTVGSGVLQMPILLTTKGALGQEWQWSSKSVCGSADADKPRTQNIVTGTFFLNNRYASILFDTGADGSFVSTAFSSQIDITTTTLDHYTSTLTISSVRDERIMGPTEGTIQQRLHKTQFLTLGSSSLICQEEGWIISNVHRLPRTEQADSEESLSTPKDRRFI</sequence>
<name>A0ABQ4XD53_9ASTR</name>
<dbReference type="Proteomes" id="UP001151760">
    <property type="component" value="Unassembled WGS sequence"/>
</dbReference>
<protein>
    <recommendedName>
        <fullName evidence="4">Reverse transcriptase domain-containing protein</fullName>
    </recommendedName>
</protein>
<evidence type="ECO:0008006" key="4">
    <source>
        <dbReference type="Google" id="ProtNLM"/>
    </source>
</evidence>
<evidence type="ECO:0000256" key="1">
    <source>
        <dbReference type="SAM" id="MobiDB-lite"/>
    </source>
</evidence>
<organism evidence="2 3">
    <name type="scientific">Tanacetum coccineum</name>
    <dbReference type="NCBI Taxonomy" id="301880"/>
    <lineage>
        <taxon>Eukaryota</taxon>
        <taxon>Viridiplantae</taxon>
        <taxon>Streptophyta</taxon>
        <taxon>Embryophyta</taxon>
        <taxon>Tracheophyta</taxon>
        <taxon>Spermatophyta</taxon>
        <taxon>Magnoliopsida</taxon>
        <taxon>eudicotyledons</taxon>
        <taxon>Gunneridae</taxon>
        <taxon>Pentapetalae</taxon>
        <taxon>asterids</taxon>
        <taxon>campanulids</taxon>
        <taxon>Asterales</taxon>
        <taxon>Asteraceae</taxon>
        <taxon>Asteroideae</taxon>
        <taxon>Anthemideae</taxon>
        <taxon>Anthemidinae</taxon>
        <taxon>Tanacetum</taxon>
    </lineage>
</organism>
<reference evidence="2" key="2">
    <citation type="submission" date="2022-01" db="EMBL/GenBank/DDBJ databases">
        <authorList>
            <person name="Yamashiro T."/>
            <person name="Shiraishi A."/>
            <person name="Satake H."/>
            <person name="Nakayama K."/>
        </authorList>
    </citation>
    <scope>NUCLEOTIDE SEQUENCE</scope>
</reference>